<dbReference type="AlphaFoldDB" id="A0A4U1K042"/>
<dbReference type="Gene3D" id="2.60.300.12">
    <property type="entry name" value="HesB-like domain"/>
    <property type="match status" value="1"/>
</dbReference>
<dbReference type="RefSeq" id="WP_136904925.1">
    <property type="nucleotide sequence ID" value="NZ_SWJZ01000010.1"/>
</dbReference>
<evidence type="ECO:0000259" key="2">
    <source>
        <dbReference type="Pfam" id="PF01521"/>
    </source>
</evidence>
<sequence length="106" mass="11025">MIEITPPAKAAIRSAIANAGQPVAGLRLLAQAGGRDGLRYGMLVERRAAPDDETLIIDDVTVLIDPETRPHIAGTKVDFVTSGTGASFVFETTATNRPGGCGPSFC</sequence>
<dbReference type="Proteomes" id="UP000310597">
    <property type="component" value="Unassembled WGS sequence"/>
</dbReference>
<evidence type="ECO:0000313" key="3">
    <source>
        <dbReference type="EMBL" id="TKD25191.1"/>
    </source>
</evidence>
<accession>A0A4U1K042</accession>
<dbReference type="OrthoDB" id="9801228at2"/>
<dbReference type="EMBL" id="SWJZ01000010">
    <property type="protein sequence ID" value="TKD25191.1"/>
    <property type="molecule type" value="Genomic_DNA"/>
</dbReference>
<dbReference type="InterPro" id="IPR050322">
    <property type="entry name" value="Fe-S_cluster_asmbl/transfer"/>
</dbReference>
<dbReference type="Pfam" id="PF01521">
    <property type="entry name" value="Fe-S_biosyn"/>
    <property type="match status" value="1"/>
</dbReference>
<organism evidence="3 4">
    <name type="scientific">Rhodobacter capsulatus</name>
    <name type="common">Rhodopseudomonas capsulata</name>
    <dbReference type="NCBI Taxonomy" id="1061"/>
    <lineage>
        <taxon>Bacteria</taxon>
        <taxon>Pseudomonadati</taxon>
        <taxon>Pseudomonadota</taxon>
        <taxon>Alphaproteobacteria</taxon>
        <taxon>Rhodobacterales</taxon>
        <taxon>Rhodobacter group</taxon>
        <taxon>Rhodobacter</taxon>
    </lineage>
</organism>
<dbReference type="InterPro" id="IPR000361">
    <property type="entry name" value="ATAP_core_dom"/>
</dbReference>
<dbReference type="PANTHER" id="PTHR10072:SF41">
    <property type="entry name" value="IRON-SULFUR CLUSTER ASSEMBLY 1 HOMOLOG, MITOCHONDRIAL"/>
    <property type="match status" value="1"/>
</dbReference>
<dbReference type="PANTHER" id="PTHR10072">
    <property type="entry name" value="IRON-SULFUR CLUSTER ASSEMBLY PROTEIN"/>
    <property type="match status" value="1"/>
</dbReference>
<proteinExistence type="inferred from homology"/>
<protein>
    <submittedName>
        <fullName evidence="3">Iron-sulfur cluster assembly accessory protein</fullName>
    </submittedName>
</protein>
<evidence type="ECO:0000313" key="4">
    <source>
        <dbReference type="Proteomes" id="UP000310597"/>
    </source>
</evidence>
<comment type="caution">
    <text evidence="3">The sequence shown here is derived from an EMBL/GenBank/DDBJ whole genome shotgun (WGS) entry which is preliminary data.</text>
</comment>
<gene>
    <name evidence="3" type="ORF">FBT96_03205</name>
</gene>
<dbReference type="GO" id="GO:0051537">
    <property type="term" value="F:2 iron, 2 sulfur cluster binding"/>
    <property type="evidence" value="ECO:0007669"/>
    <property type="project" value="TreeGrafter"/>
</dbReference>
<dbReference type="GO" id="GO:0005829">
    <property type="term" value="C:cytosol"/>
    <property type="evidence" value="ECO:0007669"/>
    <property type="project" value="TreeGrafter"/>
</dbReference>
<dbReference type="InterPro" id="IPR016092">
    <property type="entry name" value="ATAP"/>
</dbReference>
<reference evidence="3 4" key="1">
    <citation type="submission" date="2019-04" db="EMBL/GenBank/DDBJ databases">
        <title>Draft Whole-Genome sequence of the purple photosynthetic bacterium Rhodobacter capsulatus SP108 with an indigenous class A beta-lactamase.</title>
        <authorList>
            <person name="Robertson S."/>
            <person name="Meyer T.E."/>
            <person name="Kyndt J.A."/>
        </authorList>
    </citation>
    <scope>NUCLEOTIDE SEQUENCE [LARGE SCALE GENOMIC DNA]</scope>
    <source>
        <strain evidence="3 4">SP108</strain>
    </source>
</reference>
<dbReference type="SUPFAM" id="SSF89360">
    <property type="entry name" value="HesB-like domain"/>
    <property type="match status" value="1"/>
</dbReference>
<feature type="domain" description="Core" evidence="2">
    <location>
        <begin position="2"/>
        <end position="93"/>
    </location>
</feature>
<dbReference type="InterPro" id="IPR035903">
    <property type="entry name" value="HesB-like_dom_sf"/>
</dbReference>
<dbReference type="NCBIfam" id="TIGR00049">
    <property type="entry name" value="iron-sulfur cluster assembly accessory protein"/>
    <property type="match status" value="1"/>
</dbReference>
<name>A0A4U1K042_RHOCA</name>
<evidence type="ECO:0000256" key="1">
    <source>
        <dbReference type="ARBA" id="ARBA00006718"/>
    </source>
</evidence>
<dbReference type="GO" id="GO:0016226">
    <property type="term" value="P:iron-sulfur cluster assembly"/>
    <property type="evidence" value="ECO:0007669"/>
    <property type="project" value="InterPro"/>
</dbReference>
<comment type="similarity">
    <text evidence="1">Belongs to the HesB/IscA family.</text>
</comment>